<dbReference type="Gene3D" id="1.10.10.60">
    <property type="entry name" value="Homeodomain-like"/>
    <property type="match status" value="1"/>
</dbReference>
<feature type="domain" description="HTH araC/xylS-type" evidence="5">
    <location>
        <begin position="226"/>
        <end position="324"/>
    </location>
</feature>
<dbReference type="CDD" id="cd03137">
    <property type="entry name" value="GATase1_AraC_1"/>
    <property type="match status" value="1"/>
</dbReference>
<proteinExistence type="predicted"/>
<feature type="region of interest" description="Disordered" evidence="4">
    <location>
        <begin position="319"/>
        <end position="339"/>
    </location>
</feature>
<dbReference type="InterPro" id="IPR002818">
    <property type="entry name" value="DJ-1/PfpI"/>
</dbReference>
<organism evidence="6 7">
    <name type="scientific">Streptomyces malaysiensis subsp. samsunensis</name>
    <dbReference type="NCBI Taxonomy" id="459658"/>
    <lineage>
        <taxon>Bacteria</taxon>
        <taxon>Bacillati</taxon>
        <taxon>Actinomycetota</taxon>
        <taxon>Actinomycetes</taxon>
        <taxon>Kitasatosporales</taxon>
        <taxon>Streptomycetaceae</taxon>
        <taxon>Streptomyces</taxon>
        <taxon>Streptomyces violaceusniger group</taxon>
    </lineage>
</organism>
<dbReference type="SMART" id="SM00342">
    <property type="entry name" value="HTH_ARAC"/>
    <property type="match status" value="1"/>
</dbReference>
<dbReference type="PROSITE" id="PS01124">
    <property type="entry name" value="HTH_ARAC_FAMILY_2"/>
    <property type="match status" value="1"/>
</dbReference>
<dbReference type="SUPFAM" id="SSF52317">
    <property type="entry name" value="Class I glutamine amidotransferase-like"/>
    <property type="match status" value="1"/>
</dbReference>
<accession>A0A9X2RZ56</accession>
<evidence type="ECO:0000256" key="1">
    <source>
        <dbReference type="ARBA" id="ARBA00023015"/>
    </source>
</evidence>
<sequence length="339" mass="37210">MSSAPTETHRVTPHRVAVVGHDGVGAFEVALAVQAFAAANDHASDVLYEVAVVGPERPVVTKTGYATSFSIFPDRPLSWAESADTVVVPAYPERLDPPASLAATIRRAHAAGARVVALCLGTFFVAATGLLDGLKATTHWHWADELAARHPMVQVHPEHLFVQGGRIFSSGGGTAALDLALHLIEQDYGSALAAEIARFLVVPLRRDGDQSQYARWDVPDRSRSLQDTLRWAEEHPDEALTVADLARHASMSMRTFSRRFREAVGISPMEWLRRTKVRRAQELLQRTTWTVDRIADASGFGSEAALRYHFTRVTNVSPGRYRRTYGPTRGQRPSTTTVA</sequence>
<dbReference type="Gene3D" id="3.40.50.880">
    <property type="match status" value="1"/>
</dbReference>
<dbReference type="InterPro" id="IPR029062">
    <property type="entry name" value="Class_I_gatase-like"/>
</dbReference>
<dbReference type="InterPro" id="IPR018060">
    <property type="entry name" value="HTH_AraC"/>
</dbReference>
<comment type="caution">
    <text evidence="6">The sequence shown here is derived from an EMBL/GenBank/DDBJ whole genome shotgun (WGS) entry which is preliminary data.</text>
</comment>
<dbReference type="InterPro" id="IPR018062">
    <property type="entry name" value="HTH_AraC-typ_CS"/>
</dbReference>
<dbReference type="GO" id="GO:0043565">
    <property type="term" value="F:sequence-specific DNA binding"/>
    <property type="evidence" value="ECO:0007669"/>
    <property type="project" value="InterPro"/>
</dbReference>
<keyword evidence="1" id="KW-0805">Transcription regulation</keyword>
<evidence type="ECO:0000313" key="6">
    <source>
        <dbReference type="EMBL" id="MCQ8836291.1"/>
    </source>
</evidence>
<evidence type="ECO:0000256" key="4">
    <source>
        <dbReference type="SAM" id="MobiDB-lite"/>
    </source>
</evidence>
<keyword evidence="3" id="KW-0804">Transcription</keyword>
<dbReference type="Pfam" id="PF01965">
    <property type="entry name" value="DJ-1_PfpI"/>
    <property type="match status" value="1"/>
</dbReference>
<keyword evidence="7" id="KW-1185">Reference proteome</keyword>
<name>A0A9X2RZ56_STRMQ</name>
<reference evidence="6" key="1">
    <citation type="submission" date="2022-06" db="EMBL/GenBank/DDBJ databases">
        <title>WGS of actinobacteria.</title>
        <authorList>
            <person name="Thawai C."/>
        </authorList>
    </citation>
    <scope>NUCLEOTIDE SEQUENCE</scope>
    <source>
        <strain evidence="6">DSM 42010</strain>
    </source>
</reference>
<feature type="compositionally biased region" description="Low complexity" evidence="4">
    <location>
        <begin position="324"/>
        <end position="333"/>
    </location>
</feature>
<gene>
    <name evidence="6" type="ORF">NQU54_46670</name>
</gene>
<dbReference type="RefSeq" id="WP_257636345.1">
    <property type="nucleotide sequence ID" value="NZ_JANIIC010000121.1"/>
</dbReference>
<dbReference type="PROSITE" id="PS00041">
    <property type="entry name" value="HTH_ARAC_FAMILY_1"/>
    <property type="match status" value="1"/>
</dbReference>
<protein>
    <submittedName>
        <fullName evidence="6">Helix-turn-helix domain-containing protein</fullName>
    </submittedName>
</protein>
<evidence type="ECO:0000256" key="2">
    <source>
        <dbReference type="ARBA" id="ARBA00023125"/>
    </source>
</evidence>
<dbReference type="AlphaFoldDB" id="A0A9X2RZ56"/>
<evidence type="ECO:0000259" key="5">
    <source>
        <dbReference type="PROSITE" id="PS01124"/>
    </source>
</evidence>
<keyword evidence="2" id="KW-0238">DNA-binding</keyword>
<dbReference type="PANTHER" id="PTHR43130:SF3">
    <property type="entry name" value="HTH-TYPE TRANSCRIPTIONAL REGULATOR RV1931C"/>
    <property type="match status" value="1"/>
</dbReference>
<dbReference type="InterPro" id="IPR052158">
    <property type="entry name" value="INH-QAR"/>
</dbReference>
<dbReference type="EMBL" id="JANIIC010000121">
    <property type="protein sequence ID" value="MCQ8836291.1"/>
    <property type="molecule type" value="Genomic_DNA"/>
</dbReference>
<evidence type="ECO:0000313" key="7">
    <source>
        <dbReference type="Proteomes" id="UP001142400"/>
    </source>
</evidence>
<evidence type="ECO:0000256" key="3">
    <source>
        <dbReference type="ARBA" id="ARBA00023163"/>
    </source>
</evidence>
<dbReference type="Proteomes" id="UP001142400">
    <property type="component" value="Unassembled WGS sequence"/>
</dbReference>
<dbReference type="PANTHER" id="PTHR43130">
    <property type="entry name" value="ARAC-FAMILY TRANSCRIPTIONAL REGULATOR"/>
    <property type="match status" value="1"/>
</dbReference>
<dbReference type="GO" id="GO:0003700">
    <property type="term" value="F:DNA-binding transcription factor activity"/>
    <property type="evidence" value="ECO:0007669"/>
    <property type="project" value="InterPro"/>
</dbReference>
<dbReference type="Pfam" id="PF12833">
    <property type="entry name" value="HTH_18"/>
    <property type="match status" value="1"/>
</dbReference>
<dbReference type="InterPro" id="IPR009057">
    <property type="entry name" value="Homeodomain-like_sf"/>
</dbReference>
<dbReference type="SUPFAM" id="SSF46689">
    <property type="entry name" value="Homeodomain-like"/>
    <property type="match status" value="2"/>
</dbReference>